<sequence>MLAEGMGGENISYQQRVNDAVSILRGQWTISVLAALALGELPYKELLTAVNTAEHRPGGGGRAPLSDRVFTDTLKRAQAHCLINKLSDPRRSGVSVYELTSKGRALLRAVRPLVEWAQEYEDQDDHAAVRVD</sequence>
<dbReference type="Proteomes" id="UP000028492">
    <property type="component" value="Chromosome"/>
</dbReference>
<keyword evidence="1" id="KW-0805">Transcription regulation</keyword>
<dbReference type="InterPro" id="IPR002577">
    <property type="entry name" value="HTH_HxlR"/>
</dbReference>
<evidence type="ECO:0000313" key="5">
    <source>
        <dbReference type="EMBL" id="AIG74376.1"/>
    </source>
</evidence>
<feature type="domain" description="HTH hxlR-type" evidence="4">
    <location>
        <begin position="14"/>
        <end position="125"/>
    </location>
</feature>
<protein>
    <recommendedName>
        <fullName evidence="4">HTH hxlR-type domain-containing protein</fullName>
    </recommendedName>
</protein>
<dbReference type="EMBL" id="CP008953">
    <property type="protein sequence ID" value="AIG74376.1"/>
    <property type="molecule type" value="Genomic_DNA"/>
</dbReference>
<keyword evidence="2" id="KW-0238">DNA-binding</keyword>
<reference evidence="5 6" key="1">
    <citation type="journal article" date="2014" name="J. Biotechnol.">
        <title>Complete genome sequence of the actinobacterium Amycolatopsis japonica MG417-CF17(T) (=DSM 44213T) producing (S,S)-N,N'-ethylenediaminedisuccinic acid.</title>
        <authorList>
            <person name="Stegmann E."/>
            <person name="Albersmeier A."/>
            <person name="Spohn M."/>
            <person name="Gert H."/>
            <person name="Weber T."/>
            <person name="Wohlleben W."/>
            <person name="Kalinowski J."/>
            <person name="Ruckert C."/>
        </authorList>
    </citation>
    <scope>NUCLEOTIDE SEQUENCE [LARGE SCALE GENOMIC DNA]</scope>
    <source>
        <strain evidence="6">MG417-CF17 (DSM 44213)</strain>
    </source>
</reference>
<dbReference type="AlphaFoldDB" id="A0A075UPP6"/>
<evidence type="ECO:0000256" key="3">
    <source>
        <dbReference type="ARBA" id="ARBA00023163"/>
    </source>
</evidence>
<dbReference type="SUPFAM" id="SSF46785">
    <property type="entry name" value="Winged helix' DNA-binding domain"/>
    <property type="match status" value="1"/>
</dbReference>
<dbReference type="GO" id="GO:0003677">
    <property type="term" value="F:DNA binding"/>
    <property type="evidence" value="ECO:0007669"/>
    <property type="project" value="UniProtKB-KW"/>
</dbReference>
<evidence type="ECO:0000256" key="2">
    <source>
        <dbReference type="ARBA" id="ARBA00023125"/>
    </source>
</evidence>
<name>A0A075UPP6_9PSEU</name>
<organism evidence="5 6">
    <name type="scientific">Amycolatopsis japonica</name>
    <dbReference type="NCBI Taxonomy" id="208439"/>
    <lineage>
        <taxon>Bacteria</taxon>
        <taxon>Bacillati</taxon>
        <taxon>Actinomycetota</taxon>
        <taxon>Actinomycetes</taxon>
        <taxon>Pseudonocardiales</taxon>
        <taxon>Pseudonocardiaceae</taxon>
        <taxon>Amycolatopsis</taxon>
        <taxon>Amycolatopsis japonica group</taxon>
    </lineage>
</organism>
<evidence type="ECO:0000313" key="6">
    <source>
        <dbReference type="Proteomes" id="UP000028492"/>
    </source>
</evidence>
<dbReference type="PANTHER" id="PTHR33204">
    <property type="entry name" value="TRANSCRIPTIONAL REGULATOR, MARR FAMILY"/>
    <property type="match status" value="1"/>
</dbReference>
<evidence type="ECO:0000256" key="1">
    <source>
        <dbReference type="ARBA" id="ARBA00023015"/>
    </source>
</evidence>
<keyword evidence="6" id="KW-1185">Reference proteome</keyword>
<dbReference type="InterPro" id="IPR036390">
    <property type="entry name" value="WH_DNA-bd_sf"/>
</dbReference>
<gene>
    <name evidence="5" type="ORF">AJAP_07315</name>
</gene>
<proteinExistence type="predicted"/>
<dbReference type="KEGG" id="aja:AJAP_07315"/>
<dbReference type="Gene3D" id="1.10.10.10">
    <property type="entry name" value="Winged helix-like DNA-binding domain superfamily/Winged helix DNA-binding domain"/>
    <property type="match status" value="1"/>
</dbReference>
<dbReference type="Pfam" id="PF01638">
    <property type="entry name" value="HxlR"/>
    <property type="match status" value="1"/>
</dbReference>
<dbReference type="HOGENOM" id="CLU_1871079_0_0_11"/>
<dbReference type="PROSITE" id="PS51118">
    <property type="entry name" value="HTH_HXLR"/>
    <property type="match status" value="1"/>
</dbReference>
<dbReference type="InterPro" id="IPR036388">
    <property type="entry name" value="WH-like_DNA-bd_sf"/>
</dbReference>
<accession>A0A075UPP6</accession>
<keyword evidence="3" id="KW-0804">Transcription</keyword>
<evidence type="ECO:0000259" key="4">
    <source>
        <dbReference type="PROSITE" id="PS51118"/>
    </source>
</evidence>